<proteinExistence type="predicted"/>
<feature type="compositionally biased region" description="Gly residues" evidence="1">
    <location>
        <begin position="214"/>
        <end position="237"/>
    </location>
</feature>
<evidence type="ECO:0000256" key="1">
    <source>
        <dbReference type="SAM" id="MobiDB-lite"/>
    </source>
</evidence>
<comment type="caution">
    <text evidence="2">The sequence shown here is derived from an EMBL/GenBank/DDBJ whole genome shotgun (WGS) entry which is preliminary data.</text>
</comment>
<name>A0ABU0IQH2_9CAUL</name>
<evidence type="ECO:0000313" key="2">
    <source>
        <dbReference type="EMBL" id="MDQ0463591.1"/>
    </source>
</evidence>
<dbReference type="Proteomes" id="UP001228905">
    <property type="component" value="Unassembled WGS sequence"/>
</dbReference>
<organism evidence="2 3">
    <name type="scientific">Caulobacter ginsengisoli</name>
    <dbReference type="NCBI Taxonomy" id="400775"/>
    <lineage>
        <taxon>Bacteria</taxon>
        <taxon>Pseudomonadati</taxon>
        <taxon>Pseudomonadota</taxon>
        <taxon>Alphaproteobacteria</taxon>
        <taxon>Caulobacterales</taxon>
        <taxon>Caulobacteraceae</taxon>
        <taxon>Caulobacter</taxon>
    </lineage>
</organism>
<protein>
    <submittedName>
        <fullName evidence="2">Membrane protein YgcG</fullName>
    </submittedName>
</protein>
<accession>A0ABU0IQH2</accession>
<feature type="region of interest" description="Disordered" evidence="1">
    <location>
        <begin position="207"/>
        <end position="237"/>
    </location>
</feature>
<keyword evidence="3" id="KW-1185">Reference proteome</keyword>
<sequence>MPVGTNGTSIYRPATAPPGTVCTGSGIGVTVRDAQGHVLFVMGLNDGKIYFGDQYSDPHLPTVQAATIVNGQMVVPPSGPTIVNIDGTDYILLSYEMANGQSQVINIRLSLYEDIRDGGLDGAIAVGLIAASFLDASTGLMPGMRDADHDGDIDLNDAQAVLRDMFLDEAARQLDQGDSVDSLAFQVLANSVPDAIGLLAIFADTTTGDQNEPSGGGGGSGGEGGGGGGDGDSGWIF</sequence>
<evidence type="ECO:0000313" key="3">
    <source>
        <dbReference type="Proteomes" id="UP001228905"/>
    </source>
</evidence>
<dbReference type="EMBL" id="JAUSVS010000002">
    <property type="protein sequence ID" value="MDQ0463591.1"/>
    <property type="molecule type" value="Genomic_DNA"/>
</dbReference>
<reference evidence="2 3" key="1">
    <citation type="submission" date="2023-07" db="EMBL/GenBank/DDBJ databases">
        <title>Genomic Encyclopedia of Type Strains, Phase IV (KMG-IV): sequencing the most valuable type-strain genomes for metagenomic binning, comparative biology and taxonomic classification.</title>
        <authorList>
            <person name="Goeker M."/>
        </authorList>
    </citation>
    <scope>NUCLEOTIDE SEQUENCE [LARGE SCALE GENOMIC DNA]</scope>
    <source>
        <strain evidence="2 3">DSM 18695</strain>
    </source>
</reference>
<dbReference type="RefSeq" id="WP_307347630.1">
    <property type="nucleotide sequence ID" value="NZ_JAUSVS010000002.1"/>
</dbReference>
<gene>
    <name evidence="2" type="ORF">QO010_001362</name>
</gene>